<dbReference type="AlphaFoldDB" id="A0A3B5M2J1"/>
<dbReference type="STRING" id="32473.ENSXCOP00000017515"/>
<name>A0A3B5M2J1_9TELE</name>
<organism evidence="2 3">
    <name type="scientific">Xiphophorus couchianus</name>
    <name type="common">Monterrey platyfish</name>
    <dbReference type="NCBI Taxonomy" id="32473"/>
    <lineage>
        <taxon>Eukaryota</taxon>
        <taxon>Metazoa</taxon>
        <taxon>Chordata</taxon>
        <taxon>Craniata</taxon>
        <taxon>Vertebrata</taxon>
        <taxon>Euteleostomi</taxon>
        <taxon>Actinopterygii</taxon>
        <taxon>Neopterygii</taxon>
        <taxon>Teleostei</taxon>
        <taxon>Neoteleostei</taxon>
        <taxon>Acanthomorphata</taxon>
        <taxon>Ovalentaria</taxon>
        <taxon>Atherinomorphae</taxon>
        <taxon>Cyprinodontiformes</taxon>
        <taxon>Poeciliidae</taxon>
        <taxon>Poeciliinae</taxon>
        <taxon>Xiphophorus</taxon>
    </lineage>
</organism>
<protein>
    <submittedName>
        <fullName evidence="2">Uncharacterized protein</fullName>
    </submittedName>
</protein>
<dbReference type="Ensembl" id="ENSXCOT00000017737.1">
    <property type="protein sequence ID" value="ENSXCOP00000017515.1"/>
    <property type="gene ID" value="ENSXCOG00000013203.1"/>
</dbReference>
<keyword evidence="3" id="KW-1185">Reference proteome</keyword>
<dbReference type="GeneTree" id="ENSGT01120000272035"/>
<reference evidence="2" key="1">
    <citation type="submission" date="2025-08" db="UniProtKB">
        <authorList>
            <consortium name="Ensembl"/>
        </authorList>
    </citation>
    <scope>IDENTIFICATION</scope>
</reference>
<reference evidence="2" key="2">
    <citation type="submission" date="2025-09" db="UniProtKB">
        <authorList>
            <consortium name="Ensembl"/>
        </authorList>
    </citation>
    <scope>IDENTIFICATION</scope>
</reference>
<dbReference type="Proteomes" id="UP000261380">
    <property type="component" value="Unplaced"/>
</dbReference>
<evidence type="ECO:0000313" key="2">
    <source>
        <dbReference type="Ensembl" id="ENSXCOP00000017515.1"/>
    </source>
</evidence>
<evidence type="ECO:0000256" key="1">
    <source>
        <dbReference type="SAM" id="MobiDB-lite"/>
    </source>
</evidence>
<evidence type="ECO:0000313" key="3">
    <source>
        <dbReference type="Proteomes" id="UP000261380"/>
    </source>
</evidence>
<sequence length="114" mass="12269">FADIPEGWRAGDEDELQGPQADVGDGEEVIVADVGTARLLGVAVKVLLLISPNPFSCDHVHHHPEHKHHRQPYSSKCSGVFVHSTEEGLEGFPVHVADLVGLFTETHSLTGETG</sequence>
<proteinExistence type="predicted"/>
<feature type="region of interest" description="Disordered" evidence="1">
    <location>
        <begin position="1"/>
        <end position="24"/>
    </location>
</feature>
<accession>A0A3B5M2J1</accession>